<dbReference type="Proteomes" id="UP000825381">
    <property type="component" value="Chromosome"/>
</dbReference>
<dbReference type="PANTHER" id="PTHR47396:SF1">
    <property type="entry name" value="ATP-DEPENDENT HELICASE IRC3-RELATED"/>
    <property type="match status" value="1"/>
</dbReference>
<evidence type="ECO:0000256" key="1">
    <source>
        <dbReference type="SAM" id="Phobius"/>
    </source>
</evidence>
<dbReference type="SUPFAM" id="SSF52540">
    <property type="entry name" value="P-loop containing nucleoside triphosphate hydrolases"/>
    <property type="match status" value="2"/>
</dbReference>
<dbReference type="PANTHER" id="PTHR47396">
    <property type="entry name" value="TYPE I RESTRICTION ENZYME ECOKI R PROTEIN"/>
    <property type="match status" value="1"/>
</dbReference>
<dbReference type="Gene3D" id="3.40.50.300">
    <property type="entry name" value="P-loop containing nucleotide triphosphate hydrolases"/>
    <property type="match status" value="2"/>
</dbReference>
<dbReference type="EMBL" id="CP080429">
    <property type="protein sequence ID" value="QYJ68610.1"/>
    <property type="molecule type" value="Genomic_DNA"/>
</dbReference>
<keyword evidence="4" id="KW-1185">Reference proteome</keyword>
<keyword evidence="3" id="KW-0067">ATP-binding</keyword>
<name>A0ABX8V6Y9_9FLAO</name>
<dbReference type="SMART" id="SM00487">
    <property type="entry name" value="DEXDc"/>
    <property type="match status" value="1"/>
</dbReference>
<gene>
    <name evidence="3" type="ORF">K1I41_01655</name>
</gene>
<dbReference type="InterPro" id="IPR014001">
    <property type="entry name" value="Helicase_ATP-bd"/>
</dbReference>
<feature type="domain" description="Helicase ATP-binding" evidence="2">
    <location>
        <begin position="25"/>
        <end position="208"/>
    </location>
</feature>
<keyword evidence="3" id="KW-0378">Hydrolase</keyword>
<keyword evidence="3" id="KW-0347">Helicase</keyword>
<dbReference type="RefSeq" id="WP_220640950.1">
    <property type="nucleotide sequence ID" value="NZ_CP080429.1"/>
</dbReference>
<dbReference type="CDD" id="cd18785">
    <property type="entry name" value="SF2_C"/>
    <property type="match status" value="1"/>
</dbReference>
<keyword evidence="1" id="KW-1133">Transmembrane helix</keyword>
<organism evidence="3 4">
    <name type="scientific">Flavobacterium litorale</name>
    <dbReference type="NCBI Taxonomy" id="2856519"/>
    <lineage>
        <taxon>Bacteria</taxon>
        <taxon>Pseudomonadati</taxon>
        <taxon>Bacteroidota</taxon>
        <taxon>Flavobacteriia</taxon>
        <taxon>Flavobacteriales</taxon>
        <taxon>Flavobacteriaceae</taxon>
        <taxon>Flavobacterium</taxon>
    </lineage>
</organism>
<dbReference type="GO" id="GO:0004386">
    <property type="term" value="F:helicase activity"/>
    <property type="evidence" value="ECO:0007669"/>
    <property type="project" value="UniProtKB-KW"/>
</dbReference>
<dbReference type="InterPro" id="IPR027417">
    <property type="entry name" value="P-loop_NTPase"/>
</dbReference>
<dbReference type="PROSITE" id="PS51192">
    <property type="entry name" value="HELICASE_ATP_BIND_1"/>
    <property type="match status" value="1"/>
</dbReference>
<dbReference type="InterPro" id="IPR050742">
    <property type="entry name" value="Helicase_Restrict-Modif_Enz"/>
</dbReference>
<keyword evidence="1" id="KW-0472">Membrane</keyword>
<evidence type="ECO:0000313" key="4">
    <source>
        <dbReference type="Proteomes" id="UP000825381"/>
    </source>
</evidence>
<sequence length="908" mass="103854">MKQFPTNIHFKYPWRKYQQRVLQELSAHLSNRHLHIIAPPGSGKTVLGLEVMLRLNQPALVLAPTIAIRNQWIQRFCELFLQEDRIPEWISRDIKNPAFVTVSTYQGLHAACCYRGIEIVATEEEEEGINYKIKKTSNDNLNAIAARLLQQGVKTIVLDEAHHLKNEWWATLTTIKEKLDPVIVGLTATPPYDVTGAEWQRYTELNGPVDTEISVPELIMEGDLCPHQDYIYFTLPTPEEKQGIDKIRYRMDQLFEAVQHDATLVTAIENHPVWIDPSEHLDWIYSNVAYYSAMLIFLNANKKEVPKKYIEIIVDTKDEIPELDYNWMETLLDFYLYQEKTHFATYNEHRLKLENKLRNYGAMEKRRVTFGHNTKVDTKLILSISKLNAIEEITDFEYEQLGSNLRMVVLTDYIRKEFYTNDTENNGTLNKIGVLSIFEKLRRNNSKNIKIGVLTGSVVIVPKKVLPQLEAMANVYNITVNSSIVPFDTDYVLVDQTEQLKHRIVQIITAIFEDGGIEVLIGTKSLLGEGWDAPAINSLILASFVGSFVLSNQMRGRAIRTQKGNKNKTGNIWHLVCVDPESVDGGRDLQLMKRRFRGFVGVSYNEESGIENGLNRLQIPDTLYNPHTIAAKNAETFAAAAARSHLQKKWNTALANGVQLIEEIKVPFHEAIQNKSYKQTKQFYYNKTITHFTSGLISGVLAYSEGVINLFSRSLRNIRTLEQVAFILSIVGVGGLFFFGSKVYKSFRLYIGYKEISKDIQQISYALLHALHDEGYIQTNFSDLNTVTEVDDMGSIYCHLEGGTTYEKSVFINALMELIGPIHNPRYVIIRKSGLLFIKQKDYHAVPELISKNKKPAVNFASHWGKYVGNYELVFTRNQTGRKLLVKSRAKALISQLDNNLEQISKWR</sequence>
<evidence type="ECO:0000313" key="3">
    <source>
        <dbReference type="EMBL" id="QYJ68610.1"/>
    </source>
</evidence>
<accession>A0ABX8V6Y9</accession>
<protein>
    <submittedName>
        <fullName evidence="3">DEAD/DEAH box helicase family protein</fullName>
    </submittedName>
</protein>
<proteinExistence type="predicted"/>
<reference evidence="3 4" key="1">
    <citation type="submission" date="2021-07" db="EMBL/GenBank/DDBJ databases">
        <title>Flavobacterium WSW3-B6 sp.nov, isolated from seaweed.</title>
        <authorList>
            <person name="Muhammad N."/>
            <person name="Ho H."/>
            <person name="Lee Y.-J."/>
            <person name="Nguyen T."/>
            <person name="Ho J."/>
            <person name="Kim S.-G."/>
        </authorList>
    </citation>
    <scope>NUCLEOTIDE SEQUENCE [LARGE SCALE GENOMIC DNA]</scope>
    <source>
        <strain evidence="3 4">WSW3-B6</strain>
    </source>
</reference>
<feature type="transmembrane region" description="Helical" evidence="1">
    <location>
        <begin position="724"/>
        <end position="744"/>
    </location>
</feature>
<keyword evidence="1" id="KW-0812">Transmembrane</keyword>
<dbReference type="Pfam" id="PF04851">
    <property type="entry name" value="ResIII"/>
    <property type="match status" value="1"/>
</dbReference>
<feature type="transmembrane region" description="Helical" evidence="1">
    <location>
        <begin position="684"/>
        <end position="704"/>
    </location>
</feature>
<evidence type="ECO:0000259" key="2">
    <source>
        <dbReference type="PROSITE" id="PS51192"/>
    </source>
</evidence>
<dbReference type="InterPro" id="IPR006935">
    <property type="entry name" value="Helicase/UvrB_N"/>
</dbReference>
<keyword evidence="3" id="KW-0547">Nucleotide-binding</keyword>